<keyword evidence="2" id="KW-0805">Transcription regulation</keyword>
<sequence>MNFTHAASELHLTQPAVTQQIHWLERYYRTKLFSYNGKKLSLTGAGRLLRMAAKNVYHDDTVVKRQIEQFRTHSRSLLLGVTPTVSEHDIGGKLIEFLHRSGKKGISVRIDTTEELTKALEVGFLDFAVVDGPVEGDGIDSMAFHTEKLILCCGKSYDIDRSIDLEELKRHKLLLCGSHLGARRLFEQCLAEQRLTLESSFMYIDLGTDEIVKRFAYGNCGIAVVYEGVVHEDLRARRLRRIRVVGITGKDSFSFVWKTSRMSREEIMRMYQGYSDCVC</sequence>
<dbReference type="Gene3D" id="3.40.190.290">
    <property type="match status" value="1"/>
</dbReference>
<evidence type="ECO:0000256" key="2">
    <source>
        <dbReference type="ARBA" id="ARBA00023015"/>
    </source>
</evidence>
<dbReference type="Gene3D" id="1.10.10.10">
    <property type="entry name" value="Winged helix-like DNA-binding domain superfamily/Winged helix DNA-binding domain"/>
    <property type="match status" value="1"/>
</dbReference>
<name>E2Z9Q0_9FIRM</name>
<dbReference type="HOGENOM" id="CLU_039613_6_1_9"/>
<dbReference type="PANTHER" id="PTHR30126:SF40">
    <property type="entry name" value="HTH-TYPE TRANSCRIPTIONAL REGULATOR GLTR"/>
    <property type="match status" value="1"/>
</dbReference>
<dbReference type="InterPro" id="IPR036388">
    <property type="entry name" value="WH-like_DNA-bd_sf"/>
</dbReference>
<comment type="similarity">
    <text evidence="1">Belongs to the LysR transcriptional regulatory family.</text>
</comment>
<dbReference type="EMBL" id="AECS01000003">
    <property type="protein sequence ID" value="EFQ05076.1"/>
    <property type="molecule type" value="Genomic_DNA"/>
</dbReference>
<keyword evidence="7" id="KW-1185">Reference proteome</keyword>
<keyword evidence="4" id="KW-0804">Transcription</keyword>
<evidence type="ECO:0000256" key="1">
    <source>
        <dbReference type="ARBA" id="ARBA00009437"/>
    </source>
</evidence>
<protein>
    <submittedName>
        <fullName evidence="6">Transcriptional regulator, LysR family</fullName>
    </submittedName>
</protein>
<evidence type="ECO:0000256" key="4">
    <source>
        <dbReference type="ARBA" id="ARBA00023163"/>
    </source>
</evidence>
<evidence type="ECO:0000313" key="6">
    <source>
        <dbReference type="EMBL" id="EFQ05076.1"/>
    </source>
</evidence>
<dbReference type="Pfam" id="PF03466">
    <property type="entry name" value="LysR_substrate"/>
    <property type="match status" value="1"/>
</dbReference>
<proteinExistence type="inferred from homology"/>
<dbReference type="GO" id="GO:0000976">
    <property type="term" value="F:transcription cis-regulatory region binding"/>
    <property type="evidence" value="ECO:0007669"/>
    <property type="project" value="TreeGrafter"/>
</dbReference>
<accession>E2Z9Q0</accession>
<dbReference type="InterPro" id="IPR005119">
    <property type="entry name" value="LysR_subst-bd"/>
</dbReference>
<dbReference type="SUPFAM" id="SSF53850">
    <property type="entry name" value="Periplasmic binding protein-like II"/>
    <property type="match status" value="1"/>
</dbReference>
<gene>
    <name evidence="6" type="ORF">HMPREF9429_00154</name>
</gene>
<dbReference type="InterPro" id="IPR000847">
    <property type="entry name" value="LysR_HTH_N"/>
</dbReference>
<dbReference type="Proteomes" id="UP000003195">
    <property type="component" value="Unassembled WGS sequence"/>
</dbReference>
<comment type="caution">
    <text evidence="6">The sequence shown here is derived from an EMBL/GenBank/DDBJ whole genome shotgun (WGS) entry which is preliminary data.</text>
</comment>
<dbReference type="eggNOG" id="COG0583">
    <property type="taxonomic scope" value="Bacteria"/>
</dbReference>
<evidence type="ECO:0000313" key="7">
    <source>
        <dbReference type="Proteomes" id="UP000003195"/>
    </source>
</evidence>
<keyword evidence="3" id="KW-0238">DNA-binding</keyword>
<dbReference type="STRING" id="706434.HMPREF9429_00154"/>
<feature type="domain" description="HTH lysR-type" evidence="5">
    <location>
        <begin position="1"/>
        <end position="43"/>
    </location>
</feature>
<reference evidence="6 7" key="1">
    <citation type="submission" date="2010-08" db="EMBL/GenBank/DDBJ databases">
        <authorList>
            <person name="Weinstock G."/>
            <person name="Sodergren E."/>
            <person name="Clifton S."/>
            <person name="Fulton L."/>
            <person name="Fulton B."/>
            <person name="Courtney L."/>
            <person name="Fronick C."/>
            <person name="Harrison M."/>
            <person name="Strong C."/>
            <person name="Farmer C."/>
            <person name="Delahaunty K."/>
            <person name="Markovic C."/>
            <person name="Hall O."/>
            <person name="Minx P."/>
            <person name="Tomlinson C."/>
            <person name="Mitreva M."/>
            <person name="Hou S."/>
            <person name="Chen J."/>
            <person name="Wollam A."/>
            <person name="Pepin K.H."/>
            <person name="Johnson M."/>
            <person name="Bhonagiri V."/>
            <person name="Zhang X."/>
            <person name="Suruliraj S."/>
            <person name="Warren W."/>
            <person name="Chinwalla A."/>
            <person name="Mardis E.R."/>
            <person name="Wilson R.K."/>
        </authorList>
    </citation>
    <scope>NUCLEOTIDE SEQUENCE [LARGE SCALE GENOMIC DNA]</scope>
    <source>
        <strain evidence="6 7">F0359</strain>
    </source>
</reference>
<dbReference type="CDD" id="cd05466">
    <property type="entry name" value="PBP2_LTTR_substrate"/>
    <property type="match status" value="1"/>
</dbReference>
<dbReference type="PRINTS" id="PR00039">
    <property type="entry name" value="HTHLYSR"/>
</dbReference>
<evidence type="ECO:0000259" key="5">
    <source>
        <dbReference type="PROSITE" id="PS50931"/>
    </source>
</evidence>
<dbReference type="Pfam" id="PF00126">
    <property type="entry name" value="HTH_1"/>
    <property type="match status" value="1"/>
</dbReference>
<evidence type="ECO:0000256" key="3">
    <source>
        <dbReference type="ARBA" id="ARBA00023125"/>
    </source>
</evidence>
<dbReference type="PROSITE" id="PS50931">
    <property type="entry name" value="HTH_LYSR"/>
    <property type="match status" value="1"/>
</dbReference>
<organism evidence="6 7">
    <name type="scientific">Megasphaera micronuciformis F0359</name>
    <dbReference type="NCBI Taxonomy" id="706434"/>
    <lineage>
        <taxon>Bacteria</taxon>
        <taxon>Bacillati</taxon>
        <taxon>Bacillota</taxon>
        <taxon>Negativicutes</taxon>
        <taxon>Veillonellales</taxon>
        <taxon>Veillonellaceae</taxon>
        <taxon>Megasphaera</taxon>
    </lineage>
</organism>
<dbReference type="AlphaFoldDB" id="E2Z9Q0"/>
<dbReference type="GO" id="GO:0003700">
    <property type="term" value="F:DNA-binding transcription factor activity"/>
    <property type="evidence" value="ECO:0007669"/>
    <property type="project" value="InterPro"/>
</dbReference>
<dbReference type="PANTHER" id="PTHR30126">
    <property type="entry name" value="HTH-TYPE TRANSCRIPTIONAL REGULATOR"/>
    <property type="match status" value="1"/>
</dbReference>
<dbReference type="InterPro" id="IPR036390">
    <property type="entry name" value="WH_DNA-bd_sf"/>
</dbReference>
<dbReference type="SUPFAM" id="SSF46785">
    <property type="entry name" value="Winged helix' DNA-binding domain"/>
    <property type="match status" value="1"/>
</dbReference>